<keyword evidence="5" id="KW-1185">Reference proteome</keyword>
<dbReference type="Pfam" id="PF01048">
    <property type="entry name" value="PNP_UDP_1"/>
    <property type="match status" value="1"/>
</dbReference>
<dbReference type="EC" id="3.2.2.26" evidence="1 2"/>
<evidence type="ECO:0000313" key="5">
    <source>
        <dbReference type="Proteomes" id="UP000184420"/>
    </source>
</evidence>
<dbReference type="InterPro" id="IPR000845">
    <property type="entry name" value="Nucleoside_phosphorylase_d"/>
</dbReference>
<dbReference type="SUPFAM" id="SSF53167">
    <property type="entry name" value="Purine and uridine phosphorylases"/>
    <property type="match status" value="1"/>
</dbReference>
<keyword evidence="1 4" id="KW-0378">Hydrolase</keyword>
<dbReference type="Proteomes" id="UP000184420">
    <property type="component" value="Unassembled WGS sequence"/>
</dbReference>
<dbReference type="PANTHER" id="PTHR46832:SF2">
    <property type="entry name" value="FUTALOSINE HYDROLASE"/>
    <property type="match status" value="1"/>
</dbReference>
<evidence type="ECO:0000256" key="1">
    <source>
        <dbReference type="HAMAP-Rule" id="MF_00991"/>
    </source>
</evidence>
<dbReference type="RefSeq" id="WP_073077625.1">
    <property type="nucleotide sequence ID" value="NZ_FRBL01000001.1"/>
</dbReference>
<dbReference type="UniPathway" id="UPA00079"/>
<comment type="function">
    <text evidence="1">Catalyzes the hydrolysis of futalosine (FL) to dehypoxanthine futalosine (DHFL) and hypoxanthine, a step in the biosynthesis of menaquinone (MK, vitamin K2).</text>
</comment>
<dbReference type="NCBIfam" id="TIGR03664">
    <property type="entry name" value="fut_nucase"/>
    <property type="match status" value="1"/>
</dbReference>
<dbReference type="GO" id="GO:0008930">
    <property type="term" value="F:methylthioadenosine nucleosidase activity"/>
    <property type="evidence" value="ECO:0007669"/>
    <property type="project" value="TreeGrafter"/>
</dbReference>
<organism evidence="4 5">
    <name type="scientific">Chitinophaga jiangningensis</name>
    <dbReference type="NCBI Taxonomy" id="1419482"/>
    <lineage>
        <taxon>Bacteria</taxon>
        <taxon>Pseudomonadati</taxon>
        <taxon>Bacteroidota</taxon>
        <taxon>Chitinophagia</taxon>
        <taxon>Chitinophagales</taxon>
        <taxon>Chitinophagaceae</taxon>
        <taxon>Chitinophaga</taxon>
    </lineage>
</organism>
<evidence type="ECO:0000259" key="3">
    <source>
        <dbReference type="Pfam" id="PF01048"/>
    </source>
</evidence>
<dbReference type="CDD" id="cd17766">
    <property type="entry name" value="futalosine_nucleosidase_MqnB"/>
    <property type="match status" value="1"/>
</dbReference>
<keyword evidence="1" id="KW-0474">Menaquinone biosynthesis</keyword>
<dbReference type="InterPro" id="IPR035994">
    <property type="entry name" value="Nucleoside_phosphorylase_sf"/>
</dbReference>
<comment type="pathway">
    <text evidence="1">Quinol/quinone metabolism; menaquinone biosynthesis.</text>
</comment>
<protein>
    <recommendedName>
        <fullName evidence="1 2">Futalosine hydrolase</fullName>
        <shortName evidence="1">FL hydrolase</shortName>
        <ecNumber evidence="1 2">3.2.2.26</ecNumber>
    </recommendedName>
    <alternativeName>
        <fullName evidence="1">Futalosine nucleosidase</fullName>
    </alternativeName>
    <alternativeName>
        <fullName evidence="1">Menaquinone biosynthetic enzyme MqnB</fullName>
    </alternativeName>
</protein>
<dbReference type="GO" id="GO:0008782">
    <property type="term" value="F:adenosylhomocysteine nucleosidase activity"/>
    <property type="evidence" value="ECO:0007669"/>
    <property type="project" value="TreeGrafter"/>
</dbReference>
<dbReference type="GO" id="GO:0009234">
    <property type="term" value="P:menaquinone biosynthetic process"/>
    <property type="evidence" value="ECO:0007669"/>
    <property type="project" value="UniProtKB-UniRule"/>
</dbReference>
<dbReference type="HAMAP" id="MF_00991">
    <property type="entry name" value="MqnB"/>
    <property type="match status" value="1"/>
</dbReference>
<dbReference type="STRING" id="1419482.SAMN05444266_101480"/>
<dbReference type="InterPro" id="IPR019963">
    <property type="entry name" value="FL_hydrolase_MqnB"/>
</dbReference>
<dbReference type="GO" id="GO:0009116">
    <property type="term" value="P:nucleoside metabolic process"/>
    <property type="evidence" value="ECO:0007669"/>
    <property type="project" value="InterPro"/>
</dbReference>
<sequence length="235" mass="26274">MKILVTAATSLEIKPFLQYLEQHSQQVSDYRFRLTGCEVDVLIAGIGMMHTAFSLGKYFTLHTPHVAIQAGICGTFRKDWHLGAVVAVESEHLADLGAEDNDQFKDLFDINLWKESQHPFTGTSLVNTFHAWPLALELPAATGVSVNRVSGSAATIAQLEAKYQPDTESMEGAAFHYACLQENIPFLQIRSISNYVEIRDKSKWQIPTAVKNLNDELVRTVEELCAHYTTVTKNF</sequence>
<reference evidence="4 5" key="1">
    <citation type="submission" date="2016-11" db="EMBL/GenBank/DDBJ databases">
        <authorList>
            <person name="Jaros S."/>
            <person name="Januszkiewicz K."/>
            <person name="Wedrychowicz H."/>
        </authorList>
    </citation>
    <scope>NUCLEOTIDE SEQUENCE [LARGE SCALE GENOMIC DNA]</scope>
    <source>
        <strain evidence="4 5">DSM 27406</strain>
    </source>
</reference>
<dbReference type="EMBL" id="FRBL01000001">
    <property type="protein sequence ID" value="SHK88574.1"/>
    <property type="molecule type" value="Genomic_DNA"/>
</dbReference>
<gene>
    <name evidence="1" type="primary">mqnB</name>
    <name evidence="4" type="ORF">SAMN05444266_101480</name>
</gene>
<dbReference type="GO" id="GO:0005829">
    <property type="term" value="C:cytosol"/>
    <property type="evidence" value="ECO:0007669"/>
    <property type="project" value="TreeGrafter"/>
</dbReference>
<name>A0A1M6W459_9BACT</name>
<dbReference type="Gene3D" id="3.40.50.1580">
    <property type="entry name" value="Nucleoside phosphorylase domain"/>
    <property type="match status" value="1"/>
</dbReference>
<comment type="catalytic activity">
    <reaction evidence="1">
        <text>futalosine + H2O = dehypoxanthine futalosine + hypoxanthine</text>
        <dbReference type="Rhea" id="RHEA:25904"/>
        <dbReference type="ChEBI" id="CHEBI:15377"/>
        <dbReference type="ChEBI" id="CHEBI:17368"/>
        <dbReference type="ChEBI" id="CHEBI:58863"/>
        <dbReference type="ChEBI" id="CHEBI:58864"/>
        <dbReference type="EC" id="3.2.2.26"/>
    </reaction>
</comment>
<dbReference type="PANTHER" id="PTHR46832">
    <property type="entry name" value="5'-METHYLTHIOADENOSINE/S-ADENOSYLHOMOCYSTEINE NUCLEOSIDASE"/>
    <property type="match status" value="1"/>
</dbReference>
<dbReference type="GO" id="GO:0019284">
    <property type="term" value="P:L-methionine salvage from S-adenosylmethionine"/>
    <property type="evidence" value="ECO:0007669"/>
    <property type="project" value="TreeGrafter"/>
</dbReference>
<accession>A0A1M6W459</accession>
<comment type="similarity">
    <text evidence="1">Belongs to the PNP/UDP phosphorylase family. Futalosine hydrolase subfamily.</text>
</comment>
<dbReference type="OrthoDB" id="9788270at2"/>
<proteinExistence type="inferred from homology"/>
<dbReference type="AlphaFoldDB" id="A0A1M6W459"/>
<evidence type="ECO:0000256" key="2">
    <source>
        <dbReference type="NCBIfam" id="TIGR03664"/>
    </source>
</evidence>
<evidence type="ECO:0000313" key="4">
    <source>
        <dbReference type="EMBL" id="SHK88574.1"/>
    </source>
</evidence>
<feature type="domain" description="Nucleoside phosphorylase" evidence="3">
    <location>
        <begin position="2"/>
        <end position="214"/>
    </location>
</feature>